<sequence>MAFLKTDGSTTEWPKEWRTD</sequence>
<dbReference type="Proteomes" id="UP000634136">
    <property type="component" value="Unassembled WGS sequence"/>
</dbReference>
<protein>
    <submittedName>
        <fullName evidence="2">Uncharacterized protein</fullName>
    </submittedName>
</protein>
<reference evidence="2" key="1">
    <citation type="submission" date="2020-09" db="EMBL/GenBank/DDBJ databases">
        <title>Genome-Enabled Discovery of Anthraquinone Biosynthesis in Senna tora.</title>
        <authorList>
            <person name="Kang S.-H."/>
            <person name="Pandey R.P."/>
            <person name="Lee C.-M."/>
            <person name="Sim J.-S."/>
            <person name="Jeong J.-T."/>
            <person name="Choi B.-S."/>
            <person name="Jung M."/>
            <person name="Ginzburg D."/>
            <person name="Zhao K."/>
            <person name="Won S.Y."/>
            <person name="Oh T.-J."/>
            <person name="Yu Y."/>
            <person name="Kim N.-H."/>
            <person name="Lee O.R."/>
            <person name="Lee T.-H."/>
            <person name="Bashyal P."/>
            <person name="Kim T.-S."/>
            <person name="Lee W.-H."/>
            <person name="Kawkins C."/>
            <person name="Kim C.-K."/>
            <person name="Kim J.S."/>
            <person name="Ahn B.O."/>
            <person name="Rhee S.Y."/>
            <person name="Sohng J.K."/>
        </authorList>
    </citation>
    <scope>NUCLEOTIDE SEQUENCE</scope>
    <source>
        <tissue evidence="2">Leaf</tissue>
    </source>
</reference>
<accession>A0A834T0V4</accession>
<comment type="caution">
    <text evidence="2">The sequence shown here is derived from an EMBL/GenBank/DDBJ whole genome shotgun (WGS) entry which is preliminary data.</text>
</comment>
<evidence type="ECO:0000313" key="3">
    <source>
        <dbReference type="Proteomes" id="UP000634136"/>
    </source>
</evidence>
<evidence type="ECO:0000256" key="1">
    <source>
        <dbReference type="SAM" id="MobiDB-lite"/>
    </source>
</evidence>
<organism evidence="2 3">
    <name type="scientific">Senna tora</name>
    <dbReference type="NCBI Taxonomy" id="362788"/>
    <lineage>
        <taxon>Eukaryota</taxon>
        <taxon>Viridiplantae</taxon>
        <taxon>Streptophyta</taxon>
        <taxon>Embryophyta</taxon>
        <taxon>Tracheophyta</taxon>
        <taxon>Spermatophyta</taxon>
        <taxon>Magnoliopsida</taxon>
        <taxon>eudicotyledons</taxon>
        <taxon>Gunneridae</taxon>
        <taxon>Pentapetalae</taxon>
        <taxon>rosids</taxon>
        <taxon>fabids</taxon>
        <taxon>Fabales</taxon>
        <taxon>Fabaceae</taxon>
        <taxon>Caesalpinioideae</taxon>
        <taxon>Cassia clade</taxon>
        <taxon>Senna</taxon>
    </lineage>
</organism>
<dbReference type="AlphaFoldDB" id="A0A834T0V4"/>
<feature type="region of interest" description="Disordered" evidence="1">
    <location>
        <begin position="1"/>
        <end position="20"/>
    </location>
</feature>
<keyword evidence="3" id="KW-1185">Reference proteome</keyword>
<proteinExistence type="predicted"/>
<name>A0A834T0V4_9FABA</name>
<gene>
    <name evidence="2" type="ORF">G2W53_028402</name>
</gene>
<evidence type="ECO:0000313" key="2">
    <source>
        <dbReference type="EMBL" id="KAF7814433.1"/>
    </source>
</evidence>
<dbReference type="EMBL" id="JAAIUW010000009">
    <property type="protein sequence ID" value="KAF7814433.1"/>
    <property type="molecule type" value="Genomic_DNA"/>
</dbReference>